<keyword evidence="1" id="KW-1133">Transmembrane helix</keyword>
<dbReference type="AlphaFoldDB" id="A0A7U6GI58"/>
<organism evidence="2 3">
    <name type="scientific">Thiolapillus brandeum</name>
    <dbReference type="NCBI Taxonomy" id="1076588"/>
    <lineage>
        <taxon>Bacteria</taxon>
        <taxon>Pseudomonadati</taxon>
        <taxon>Pseudomonadota</taxon>
        <taxon>Gammaproteobacteria</taxon>
        <taxon>Chromatiales</taxon>
        <taxon>Sedimenticolaceae</taxon>
        <taxon>Thiolapillus</taxon>
    </lineage>
</organism>
<dbReference type="Pfam" id="PF04246">
    <property type="entry name" value="RseC_MucC"/>
    <property type="match status" value="1"/>
</dbReference>
<evidence type="ECO:0000313" key="2">
    <source>
        <dbReference type="EMBL" id="BAO44052.1"/>
    </source>
</evidence>
<protein>
    <submittedName>
        <fullName evidence="2">Sigma-E factor negative regulatory protein RseC</fullName>
    </submittedName>
</protein>
<dbReference type="PANTHER" id="PTHR35867:SF1">
    <property type="entry name" value="PROTEIN RSEC"/>
    <property type="match status" value="1"/>
</dbReference>
<evidence type="ECO:0000256" key="1">
    <source>
        <dbReference type="SAM" id="Phobius"/>
    </source>
</evidence>
<reference evidence="2 3" key="1">
    <citation type="journal article" date="2014" name="PLoS ONE">
        <title>Physiological and genomic features of a novel sulfur-oxidizing gammaproteobacterium belonging to a previously uncultivated symbiotic lineage isolated from a hydrothermal vent.</title>
        <authorList>
            <person name="Nunoura T."/>
            <person name="Takaki Y."/>
            <person name="Kazama H."/>
            <person name="Kakuta J."/>
            <person name="Shimamura S."/>
            <person name="Makita H."/>
            <person name="Hirai M."/>
            <person name="Miyazaki M."/>
            <person name="Takai K."/>
        </authorList>
    </citation>
    <scope>NUCLEOTIDE SEQUENCE [LARGE SCALE GENOMIC DNA]</scope>
    <source>
        <strain evidence="2 3">Hiromi1</strain>
    </source>
</reference>
<keyword evidence="1" id="KW-0812">Transmembrane</keyword>
<dbReference type="InterPro" id="IPR026268">
    <property type="entry name" value="RseC"/>
</dbReference>
<feature type="transmembrane region" description="Helical" evidence="1">
    <location>
        <begin position="79"/>
        <end position="100"/>
    </location>
</feature>
<evidence type="ECO:0000313" key="3">
    <source>
        <dbReference type="Proteomes" id="UP000031631"/>
    </source>
</evidence>
<keyword evidence="3" id="KW-1185">Reference proteome</keyword>
<accession>A0A7U6GI58</accession>
<dbReference type="PIRSF" id="PIRSF004923">
    <property type="entry name" value="RseC"/>
    <property type="match status" value="1"/>
</dbReference>
<name>A0A7U6GI58_9GAMM</name>
<feature type="transmembrane region" description="Helical" evidence="1">
    <location>
        <begin position="106"/>
        <end position="127"/>
    </location>
</feature>
<sequence>MLEEEGVVLEINNGLAEVLTQRKSACGSCAAKNGCGTSLVESLFPQRSRAFLAKNEVGAKEGDQVILGLDEAALQMASLLVYLVPILGLIAGAMLGTWLGSKLATGYVEILSILGGSGGFFVSLSVVRHYSDALSGKHEYQAQILRVIPRERIVVSDIELQGMSKG</sequence>
<dbReference type="RefSeq" id="WP_052469915.1">
    <property type="nucleotide sequence ID" value="NZ_AP012273.1"/>
</dbReference>
<dbReference type="PANTHER" id="PTHR35867">
    <property type="entry name" value="PROTEIN RSEC"/>
    <property type="match status" value="1"/>
</dbReference>
<proteinExistence type="predicted"/>
<dbReference type="EMBL" id="AP012273">
    <property type="protein sequence ID" value="BAO44052.1"/>
    <property type="molecule type" value="Genomic_DNA"/>
</dbReference>
<gene>
    <name evidence="2" type="ORF">TBH_C1124</name>
</gene>
<dbReference type="KEGG" id="tbn:TBH_C1124"/>
<dbReference type="InterPro" id="IPR007359">
    <property type="entry name" value="SigmaE_reg_RseC_MucC"/>
</dbReference>
<dbReference type="Proteomes" id="UP000031631">
    <property type="component" value="Chromosome"/>
</dbReference>
<keyword evidence="1" id="KW-0472">Membrane</keyword>